<dbReference type="InterPro" id="IPR027275">
    <property type="entry name" value="PRC-brl_dom"/>
</dbReference>
<dbReference type="InterPro" id="IPR011033">
    <property type="entry name" value="PRC_barrel-like_sf"/>
</dbReference>
<feature type="domain" description="PRC-barrel" evidence="1">
    <location>
        <begin position="30"/>
        <end position="104"/>
    </location>
</feature>
<keyword evidence="3" id="KW-1185">Reference proteome</keyword>
<dbReference type="SUPFAM" id="SSF50346">
    <property type="entry name" value="PRC-barrel domain"/>
    <property type="match status" value="1"/>
</dbReference>
<evidence type="ECO:0000313" key="2">
    <source>
        <dbReference type="EMBL" id="ASF45576.1"/>
    </source>
</evidence>
<proteinExistence type="predicted"/>
<dbReference type="PANTHER" id="PTHR36505">
    <property type="entry name" value="BLR1072 PROTEIN"/>
    <property type="match status" value="1"/>
</dbReference>
<dbReference type="Pfam" id="PF05239">
    <property type="entry name" value="PRC"/>
    <property type="match status" value="1"/>
</dbReference>
<reference evidence="2 3" key="1">
    <citation type="submission" date="2017-06" db="EMBL/GenBank/DDBJ databases">
        <title>Genome Sequencing of the methanotroph Methylovulum psychrotolerants str. HV10-M2 isolated from a high-altitude environment.</title>
        <authorList>
            <person name="Mateos-Rivera A."/>
        </authorList>
    </citation>
    <scope>NUCLEOTIDE SEQUENCE [LARGE SCALE GENOMIC DNA]</scope>
    <source>
        <strain evidence="2 3">HV10_M2</strain>
    </source>
</reference>
<protein>
    <submittedName>
        <fullName evidence="2">Photosystem reaction center subunit H</fullName>
    </submittedName>
</protein>
<dbReference type="EMBL" id="CP022129">
    <property type="protein sequence ID" value="ASF45576.1"/>
    <property type="molecule type" value="Genomic_DNA"/>
</dbReference>
<dbReference type="Proteomes" id="UP000197019">
    <property type="component" value="Chromosome"/>
</dbReference>
<evidence type="ECO:0000259" key="1">
    <source>
        <dbReference type="Pfam" id="PF05239"/>
    </source>
</evidence>
<organism evidence="2 3">
    <name type="scientific">Methylovulum psychrotolerans</name>
    <dbReference type="NCBI Taxonomy" id="1704499"/>
    <lineage>
        <taxon>Bacteria</taxon>
        <taxon>Pseudomonadati</taxon>
        <taxon>Pseudomonadota</taxon>
        <taxon>Gammaproteobacteria</taxon>
        <taxon>Methylococcales</taxon>
        <taxon>Methylococcaceae</taxon>
        <taxon>Methylovulum</taxon>
    </lineage>
</organism>
<gene>
    <name evidence="2" type="ORF">CEK71_05545</name>
</gene>
<sequence length="140" mass="15930">MCSTELLFTSSHNRRIKVTHLHHFSNAPVKASSITGSKVINPQGDSLGDIKEIVIDPRTGRVAYAVVAFGGFLSMGEKLFAIPFSALDYSLKNSEYVLNISKERLEAAPGFNPDHWPSMDEENWNREVYKYYERSPYWEN</sequence>
<dbReference type="PANTHER" id="PTHR36505:SF1">
    <property type="entry name" value="BLR1072 PROTEIN"/>
    <property type="match status" value="1"/>
</dbReference>
<accession>A0A1Z4BW93</accession>
<evidence type="ECO:0000313" key="3">
    <source>
        <dbReference type="Proteomes" id="UP000197019"/>
    </source>
</evidence>
<name>A0A1Z4BW93_9GAMM</name>
<dbReference type="KEGG" id="mpsy:CEK71_05545"/>
<dbReference type="Gene3D" id="2.30.30.240">
    <property type="entry name" value="PRC-barrel domain"/>
    <property type="match status" value="1"/>
</dbReference>
<dbReference type="AlphaFoldDB" id="A0A1Z4BW93"/>